<dbReference type="Proteomes" id="UP000320314">
    <property type="component" value="Unassembled WGS sequence"/>
</dbReference>
<reference evidence="1 2" key="1">
    <citation type="submission" date="2019-06" db="EMBL/GenBank/DDBJ databases">
        <authorList>
            <person name="Li M."/>
        </authorList>
    </citation>
    <scope>NUCLEOTIDE SEQUENCE [LARGE SCALE GENOMIC DNA]</scope>
    <source>
        <strain evidence="1 2">BGMRC6574</strain>
    </source>
</reference>
<dbReference type="OrthoDB" id="8374127at2"/>
<organism evidence="1 2">
    <name type="scientific">Pararhizobium mangrovi</name>
    <dbReference type="NCBI Taxonomy" id="2590452"/>
    <lineage>
        <taxon>Bacteria</taxon>
        <taxon>Pseudomonadati</taxon>
        <taxon>Pseudomonadota</taxon>
        <taxon>Alphaproteobacteria</taxon>
        <taxon>Hyphomicrobiales</taxon>
        <taxon>Rhizobiaceae</taxon>
        <taxon>Rhizobium/Agrobacterium group</taxon>
        <taxon>Pararhizobium</taxon>
    </lineage>
</organism>
<dbReference type="AlphaFoldDB" id="A0A506TY22"/>
<dbReference type="RefSeq" id="WP_141167912.1">
    <property type="nucleotide sequence ID" value="NZ_VHLH01000031.1"/>
</dbReference>
<evidence type="ECO:0000313" key="1">
    <source>
        <dbReference type="EMBL" id="TPW26400.1"/>
    </source>
</evidence>
<comment type="caution">
    <text evidence="1">The sequence shown here is derived from an EMBL/GenBank/DDBJ whole genome shotgun (WGS) entry which is preliminary data.</text>
</comment>
<evidence type="ECO:0000313" key="2">
    <source>
        <dbReference type="Proteomes" id="UP000320314"/>
    </source>
</evidence>
<name>A0A506TY22_9HYPH</name>
<proteinExistence type="predicted"/>
<keyword evidence="2" id="KW-1185">Reference proteome</keyword>
<accession>A0A506TY22</accession>
<sequence>MTHQGICSYFVLMPEGYRPDRKALSILLSDHERDGFLVRVSCYCGSVRHYHPGDLKRLFGNIPILSVRSRLRKCAACGEQHTLKVDFLVMSEAERMNAHVLRLVGVKTKRIPIWEDE</sequence>
<dbReference type="EMBL" id="VHLH01000031">
    <property type="protein sequence ID" value="TPW26400.1"/>
    <property type="molecule type" value="Genomic_DNA"/>
</dbReference>
<gene>
    <name evidence="1" type="ORF">FJU11_15095</name>
</gene>
<protein>
    <submittedName>
        <fullName evidence="1">Uncharacterized protein</fullName>
    </submittedName>
</protein>